<dbReference type="PANTHER" id="PTHR36930:SF1">
    <property type="entry name" value="MOSC DOMAIN-CONTAINING PROTEIN"/>
    <property type="match status" value="1"/>
</dbReference>
<dbReference type="Pfam" id="PF03473">
    <property type="entry name" value="MOSC"/>
    <property type="match status" value="1"/>
</dbReference>
<keyword evidence="3" id="KW-1185">Reference proteome</keyword>
<dbReference type="Gene3D" id="2.40.33.20">
    <property type="entry name" value="PK beta-barrel domain-like"/>
    <property type="match status" value="1"/>
</dbReference>
<dbReference type="InterPro" id="IPR011037">
    <property type="entry name" value="Pyrv_Knase-like_insert_dom_sf"/>
</dbReference>
<comment type="caution">
    <text evidence="2">The sequence shown here is derived from an EMBL/GenBank/DDBJ whole genome shotgun (WGS) entry which is preliminary data.</text>
</comment>
<evidence type="ECO:0000259" key="1">
    <source>
        <dbReference type="PROSITE" id="PS51340"/>
    </source>
</evidence>
<dbReference type="GO" id="GO:0030151">
    <property type="term" value="F:molybdenum ion binding"/>
    <property type="evidence" value="ECO:0007669"/>
    <property type="project" value="InterPro"/>
</dbReference>
<dbReference type="Proteomes" id="UP000558284">
    <property type="component" value="Unassembled WGS sequence"/>
</dbReference>
<dbReference type="EMBL" id="JACDTY010000001">
    <property type="protein sequence ID" value="MBA1139000.1"/>
    <property type="molecule type" value="Genomic_DNA"/>
</dbReference>
<sequence length="212" mass="22884">MNQKQNATLDLSSEAEKPVDIIPAKKLSAKVGALYVAPSDHFQTRPVEELQLGFDGISGDFHAGATRRSGGREPWYLRGTEMRNERQISIVAADELAVVAARMGLAEIKPEWIGANLLIEGVPHLSMLPSGTLLFFKGGVTIKVDAQNGPCRLAGRSVAENAGMADHEAGALAFPKAAKRLRGLVAWVEKPGCITTGEEISVRVPEQWIYRA</sequence>
<dbReference type="InterPro" id="IPR052716">
    <property type="entry name" value="MOSC_domain"/>
</dbReference>
<evidence type="ECO:0000313" key="3">
    <source>
        <dbReference type="Proteomes" id="UP000558284"/>
    </source>
</evidence>
<dbReference type="RefSeq" id="WP_181055721.1">
    <property type="nucleotide sequence ID" value="NZ_JACDTY010000001.1"/>
</dbReference>
<dbReference type="PANTHER" id="PTHR36930">
    <property type="entry name" value="METAL-SULFUR CLUSTER BIOSYNTHESIS PROTEINS YUAD-RELATED"/>
    <property type="match status" value="1"/>
</dbReference>
<dbReference type="InterPro" id="IPR005302">
    <property type="entry name" value="MoCF_Sase_C"/>
</dbReference>
<dbReference type="PROSITE" id="PS51340">
    <property type="entry name" value="MOSC"/>
    <property type="match status" value="1"/>
</dbReference>
<evidence type="ECO:0000313" key="2">
    <source>
        <dbReference type="EMBL" id="MBA1139000.1"/>
    </source>
</evidence>
<gene>
    <name evidence="2" type="ORF">H0241_01825</name>
</gene>
<dbReference type="GO" id="GO:0030170">
    <property type="term" value="F:pyridoxal phosphate binding"/>
    <property type="evidence" value="ECO:0007669"/>
    <property type="project" value="InterPro"/>
</dbReference>
<dbReference type="GO" id="GO:0003824">
    <property type="term" value="F:catalytic activity"/>
    <property type="evidence" value="ECO:0007669"/>
    <property type="project" value="InterPro"/>
</dbReference>
<accession>A0A838B0F3</accession>
<organism evidence="2 3">
    <name type="scientific">Mesorhizobium neociceri</name>
    <dbReference type="NCBI Taxonomy" id="1307853"/>
    <lineage>
        <taxon>Bacteria</taxon>
        <taxon>Pseudomonadati</taxon>
        <taxon>Pseudomonadota</taxon>
        <taxon>Alphaproteobacteria</taxon>
        <taxon>Hyphomicrobiales</taxon>
        <taxon>Phyllobacteriaceae</taxon>
        <taxon>Mesorhizobium</taxon>
    </lineage>
</organism>
<protein>
    <submittedName>
        <fullName evidence="2">MOSC domain-containing protein</fullName>
    </submittedName>
</protein>
<feature type="domain" description="MOSC" evidence="1">
    <location>
        <begin position="44"/>
        <end position="203"/>
    </location>
</feature>
<reference evidence="2 3" key="1">
    <citation type="submission" date="2020-07" db="EMBL/GenBank/DDBJ databases">
        <title>Definition of the novel symbiovar canariense within Mesorhizobium novociceri, a new species of genus Mesorhizobium nodulating Cicer canariense in the Caldera de Taburiente National Park (La Palma, Canary Islands).</title>
        <authorList>
            <person name="Leon-Barrios M."/>
            <person name="Perez-Yepez J."/>
            <person name="Flores-Felix J.D."/>
            <person name="Ramirez-Baena M.H."/>
            <person name="Pulido-Suarez L."/>
            <person name="Igual J.M."/>
            <person name="Velazquez E."/>
            <person name="Peix A."/>
        </authorList>
    </citation>
    <scope>NUCLEOTIDE SEQUENCE [LARGE SCALE GENOMIC DNA]</scope>
    <source>
        <strain evidence="2 3">CCANP35</strain>
    </source>
</reference>
<dbReference type="AlphaFoldDB" id="A0A838B0F3"/>
<dbReference type="SUPFAM" id="SSF50800">
    <property type="entry name" value="PK beta-barrel domain-like"/>
    <property type="match status" value="1"/>
</dbReference>
<name>A0A838B0F3_9HYPH</name>
<proteinExistence type="predicted"/>